<keyword evidence="1" id="KW-0614">Plasmid</keyword>
<dbReference type="HOGENOM" id="CLU_3022945_0_0_12"/>
<gene>
    <name evidence="1" type="ORF">BHO_0117500</name>
</gene>
<dbReference type="AlphaFoldDB" id="W5T1R9"/>
<protein>
    <recommendedName>
        <fullName evidence="2">Variable outer membrane protein</fullName>
    </recommendedName>
</protein>
<organism evidence="1">
    <name type="scientific">Borrelia hermsii YBT</name>
    <dbReference type="NCBI Taxonomy" id="1313295"/>
    <lineage>
        <taxon>Bacteria</taxon>
        <taxon>Pseudomonadati</taxon>
        <taxon>Spirochaetota</taxon>
        <taxon>Spirochaetia</taxon>
        <taxon>Spirochaetales</taxon>
        <taxon>Borreliaceae</taxon>
        <taxon>Borrelia</taxon>
    </lineage>
</organism>
<dbReference type="EMBL" id="CP005713">
    <property type="protein sequence ID" value="AHH13195.1"/>
    <property type="molecule type" value="Genomic_DNA"/>
</dbReference>
<accession>W5T1R9</accession>
<geneLocation type="plasmid" evidence="1">
    <name>unnamed</name>
</geneLocation>
<proteinExistence type="predicted"/>
<evidence type="ECO:0008006" key="2">
    <source>
        <dbReference type="Google" id="ProtNLM"/>
    </source>
</evidence>
<evidence type="ECO:0000313" key="1">
    <source>
        <dbReference type="EMBL" id="AHH13195.1"/>
    </source>
</evidence>
<sequence length="55" mass="6642">MRHKWEEVKGDPEYVKETAKFTIREDIFNNMLAYSLKAKDEANRLKNQVEIEKKK</sequence>
<reference evidence="1" key="1">
    <citation type="submission" date="2013-04" db="EMBL/GenBank/DDBJ databases">
        <title>Comparative Genomics of Relapsing Fever Spirochetes.</title>
        <authorList>
            <person name="Schwan T.G."/>
            <person name="Raffel S.J."/>
            <person name="Porcella S.F."/>
            <person name="Martens C.A."/>
            <person name="Bruno D.P."/>
            <person name="Ricklefs S.M."/>
            <person name="Barbian K.B."/>
        </authorList>
    </citation>
    <scope>NUCLEOTIDE SEQUENCE</scope>
    <source>
        <strain evidence="1">YBT</strain>
        <plasmid evidence="1">unnamed</plasmid>
    </source>
</reference>
<name>W5T1R9_BORHE</name>